<dbReference type="PROSITE" id="PS00175">
    <property type="entry name" value="PG_MUTASE"/>
    <property type="match status" value="1"/>
</dbReference>
<comment type="subunit">
    <text evidence="3">Homodimer.</text>
</comment>
<feature type="domain" description="6-phosphofructo-2-kinase" evidence="13">
    <location>
        <begin position="195"/>
        <end position="274"/>
    </location>
</feature>
<evidence type="ECO:0000256" key="7">
    <source>
        <dbReference type="ARBA" id="ARBA00022777"/>
    </source>
</evidence>
<dbReference type="InterPro" id="IPR001345">
    <property type="entry name" value="PG/BPGM_mutase_AS"/>
</dbReference>
<dbReference type="GO" id="GO:0003873">
    <property type="term" value="F:6-phosphofructo-2-kinase activity"/>
    <property type="evidence" value="ECO:0007669"/>
    <property type="project" value="InterPro"/>
</dbReference>
<reference evidence="14" key="3">
    <citation type="submission" date="2025-09" db="UniProtKB">
        <authorList>
            <consortium name="Ensembl"/>
        </authorList>
    </citation>
    <scope>IDENTIFICATION</scope>
</reference>
<keyword evidence="8" id="KW-0378">Hydrolase</keyword>
<evidence type="ECO:0000256" key="10">
    <source>
        <dbReference type="ARBA" id="ARBA00023268"/>
    </source>
</evidence>
<evidence type="ECO:0000256" key="3">
    <source>
        <dbReference type="ARBA" id="ARBA00011738"/>
    </source>
</evidence>
<dbReference type="GO" id="GO:0006000">
    <property type="term" value="P:fructose metabolic process"/>
    <property type="evidence" value="ECO:0007669"/>
    <property type="project" value="InterPro"/>
</dbReference>
<dbReference type="GO" id="GO:0005524">
    <property type="term" value="F:ATP binding"/>
    <property type="evidence" value="ECO:0007669"/>
    <property type="project" value="UniProtKB-KW"/>
</dbReference>
<dbReference type="Gene3D" id="3.40.50.1240">
    <property type="entry name" value="Phosphoglycerate mutase-like"/>
    <property type="match status" value="1"/>
</dbReference>
<evidence type="ECO:0000313" key="14">
    <source>
        <dbReference type="Ensembl" id="ENSLCAP00010022017.1"/>
    </source>
</evidence>
<comment type="similarity">
    <text evidence="2">In the C-terminal section; belongs to the phosphoglycerate mutase family.</text>
</comment>
<dbReference type="Pfam" id="PF01591">
    <property type="entry name" value="6PF2K"/>
    <property type="match status" value="2"/>
</dbReference>
<keyword evidence="6" id="KW-0547">Nucleotide-binding</keyword>
<evidence type="ECO:0000259" key="13">
    <source>
        <dbReference type="Pfam" id="PF01591"/>
    </source>
</evidence>
<dbReference type="Pfam" id="PF00300">
    <property type="entry name" value="His_Phos_1"/>
    <property type="match status" value="1"/>
</dbReference>
<keyword evidence="10" id="KW-0511">Multifunctional enzyme</keyword>
<evidence type="ECO:0000256" key="1">
    <source>
        <dbReference type="ARBA" id="ARBA00003771"/>
    </source>
</evidence>
<name>A0A4W6DAY9_LATCA</name>
<feature type="binding site" evidence="12">
    <location>
        <begin position="281"/>
        <end position="288"/>
    </location>
    <ligand>
        <name>substrate</name>
    </ligand>
</feature>
<reference evidence="14" key="2">
    <citation type="submission" date="2025-08" db="UniProtKB">
        <authorList>
            <consortium name="Ensembl"/>
        </authorList>
    </citation>
    <scope>IDENTIFICATION</scope>
</reference>
<dbReference type="InterPro" id="IPR013078">
    <property type="entry name" value="His_Pase_superF_clade-1"/>
</dbReference>
<dbReference type="SUPFAM" id="SSF53254">
    <property type="entry name" value="Phosphoglycerate mutase-like"/>
    <property type="match status" value="1"/>
</dbReference>
<protein>
    <submittedName>
        <fullName evidence="14">6-phosphofructo-2-kinase/fructose-2,6-biphosphatase 1</fullName>
    </submittedName>
</protein>
<evidence type="ECO:0000256" key="11">
    <source>
        <dbReference type="PIRSR" id="PIRSR613078-1"/>
    </source>
</evidence>
<accession>A0A4W6DAY9</accession>
<dbReference type="PRINTS" id="PR00991">
    <property type="entry name" value="6PFRUCTKNASE"/>
</dbReference>
<dbReference type="CDD" id="cd07067">
    <property type="entry name" value="HP_PGM_like"/>
    <property type="match status" value="1"/>
</dbReference>
<evidence type="ECO:0000256" key="12">
    <source>
        <dbReference type="PIRSR" id="PIRSR613078-2"/>
    </source>
</evidence>
<feature type="binding site" evidence="12">
    <location>
        <position position="331"/>
    </location>
    <ligand>
        <name>substrate</name>
    </ligand>
</feature>
<dbReference type="GO" id="GO:0006003">
    <property type="term" value="P:fructose 2,6-bisphosphate metabolic process"/>
    <property type="evidence" value="ECO:0007669"/>
    <property type="project" value="InterPro"/>
</dbReference>
<evidence type="ECO:0000256" key="5">
    <source>
        <dbReference type="ARBA" id="ARBA00022679"/>
    </source>
</evidence>
<dbReference type="SMART" id="SM00855">
    <property type="entry name" value="PGAM"/>
    <property type="match status" value="1"/>
</dbReference>
<feature type="domain" description="6-phosphofructo-2-kinase" evidence="13">
    <location>
        <begin position="18"/>
        <end position="158"/>
    </location>
</feature>
<proteinExistence type="inferred from homology"/>
<dbReference type="AlphaFoldDB" id="A0A4W6DAY9"/>
<dbReference type="Ensembl" id="ENSLCAT00010022491.1">
    <property type="protein sequence ID" value="ENSLCAP00010022017.1"/>
    <property type="gene ID" value="ENSLCAG00010009425.1"/>
</dbReference>
<dbReference type="InterPro" id="IPR013079">
    <property type="entry name" value="6Phosfructo_kin"/>
</dbReference>
<gene>
    <name evidence="14" type="primary">PFKFB1</name>
    <name evidence="14" type="synonym">pfkfb1</name>
</gene>
<dbReference type="InterPro" id="IPR027417">
    <property type="entry name" value="P-loop_NTPase"/>
</dbReference>
<dbReference type="STRING" id="8187.ENSLCAP00010022017"/>
<keyword evidence="5" id="KW-0808">Transferase</keyword>
<dbReference type="GeneTree" id="ENSGT00950000182835"/>
<keyword evidence="7" id="KW-0418">Kinase</keyword>
<reference evidence="15" key="1">
    <citation type="submission" date="2015-09" db="EMBL/GenBank/DDBJ databases">
        <authorList>
            <person name="Sai Rama Sridatta P."/>
        </authorList>
    </citation>
    <scope>NUCLEOTIDE SEQUENCE [LARGE SCALE GENOMIC DNA]</scope>
</reference>
<dbReference type="InParanoid" id="A0A4W6DAY9"/>
<dbReference type="PANTHER" id="PTHR10606:SF15">
    <property type="entry name" value="6-PHOSPHOFRUCTO-2-KINASE_FRUCTOSE-2,6-BISPHOSPHATASE 1"/>
    <property type="match status" value="1"/>
</dbReference>
<dbReference type="InterPro" id="IPR029033">
    <property type="entry name" value="His_PPase_superfam"/>
</dbReference>
<evidence type="ECO:0000313" key="15">
    <source>
        <dbReference type="Proteomes" id="UP000314980"/>
    </source>
</evidence>
<dbReference type="PIRSF" id="PIRSF000709">
    <property type="entry name" value="6PFK_2-Ptase"/>
    <property type="match status" value="1"/>
</dbReference>
<dbReference type="PANTHER" id="PTHR10606">
    <property type="entry name" value="6-PHOSPHOFRUCTO-2-KINASE/FRUCTOSE-2,6-BISPHOSPHATASE"/>
    <property type="match status" value="1"/>
</dbReference>
<evidence type="ECO:0000256" key="8">
    <source>
        <dbReference type="ARBA" id="ARBA00022801"/>
    </source>
</evidence>
<evidence type="ECO:0000256" key="6">
    <source>
        <dbReference type="ARBA" id="ARBA00022741"/>
    </source>
</evidence>
<dbReference type="SUPFAM" id="SSF52540">
    <property type="entry name" value="P-loop containing nucleoside triphosphate hydrolases"/>
    <property type="match status" value="1"/>
</dbReference>
<evidence type="ECO:0000256" key="2">
    <source>
        <dbReference type="ARBA" id="ARBA00008408"/>
    </source>
</evidence>
<dbReference type="GO" id="GO:0043540">
    <property type="term" value="C:6-phosphofructo-2-kinase/fructose-2,6-biphosphatase complex"/>
    <property type="evidence" value="ECO:0007669"/>
    <property type="project" value="TreeGrafter"/>
</dbReference>
<organism evidence="14 15">
    <name type="scientific">Lates calcarifer</name>
    <name type="common">Barramundi</name>
    <name type="synonym">Holocentrus calcarifer</name>
    <dbReference type="NCBI Taxonomy" id="8187"/>
    <lineage>
        <taxon>Eukaryota</taxon>
        <taxon>Metazoa</taxon>
        <taxon>Chordata</taxon>
        <taxon>Craniata</taxon>
        <taxon>Vertebrata</taxon>
        <taxon>Euteleostomi</taxon>
        <taxon>Actinopterygii</taxon>
        <taxon>Neopterygii</taxon>
        <taxon>Teleostei</taxon>
        <taxon>Neoteleostei</taxon>
        <taxon>Acanthomorphata</taxon>
        <taxon>Carangaria</taxon>
        <taxon>Carangaria incertae sedis</taxon>
        <taxon>Centropomidae</taxon>
        <taxon>Lates</taxon>
    </lineage>
</organism>
<dbReference type="InterPro" id="IPR003094">
    <property type="entry name" value="6Pfruct_kin"/>
</dbReference>
<dbReference type="GO" id="GO:0004331">
    <property type="term" value="F:fructose-2,6-bisphosphate 2-phosphatase activity"/>
    <property type="evidence" value="ECO:0007669"/>
    <property type="project" value="TreeGrafter"/>
</dbReference>
<dbReference type="FunFam" id="3.40.50.1240:FF:000001">
    <property type="entry name" value="6-phosphofructo-2-kinase/fructose-2, 6-bisphosphatase 3 isoform 2"/>
    <property type="match status" value="1"/>
</dbReference>
<evidence type="ECO:0000256" key="9">
    <source>
        <dbReference type="ARBA" id="ARBA00022840"/>
    </source>
</evidence>
<feature type="active site" description="Proton donor/acceptor" evidence="11">
    <location>
        <position position="351"/>
    </location>
</feature>
<comment type="function">
    <text evidence="1">Synthesis and degradation of fructose 2,6-bisphosphate.</text>
</comment>
<dbReference type="Gene3D" id="3.40.50.300">
    <property type="entry name" value="P-loop containing nucleotide triphosphate hydrolases"/>
    <property type="match status" value="1"/>
</dbReference>
<sequence length="494" mass="57465">MELPQLEHVRLRRCDSAASVPQFCNSPTMIVMVGLPARGKTYISKKLTRYLNWIGVPTKMFNVGQYRREAVKIYKNFEFFKPDNEEAMRIRKACAAAALKDVTAYFTKEQGQVAVFDATNTTRERRAIIISFAKEKGYKVFFVESICDDPEIIAENIRVRCNFTPSVSNVFFFHVNVYGGWDVVLSVKFQNFPPQQVKFGSPDYVDRDIDEAMEDFIQRIDCYRASYMPIDDERDRKLSYIKIFDVGNRYLVNQVQDHIQSRIVYYLMNIHVTPRSIYLSRHGESELNLLGRIGGDSGLSPRGQKYANALATFIKGQNIRDLKVWTSHMKRTIQTAEALGVQYEQWKALNEIDAGVCEEMTYEEIQENYPEEFALRDQDKYRYRYPKGESYEDLVHRLEPVIMELERQENVLVICHQAIMRCLLAYFLDKPADELPYLRCPLHTVLKLTPIAYGCKVESFFLNIEAVNTHRERPVNVDINRNPEEALQTVPDHI</sequence>
<keyword evidence="15" id="KW-1185">Reference proteome</keyword>
<evidence type="ECO:0000256" key="4">
    <source>
        <dbReference type="ARBA" id="ARBA00022553"/>
    </source>
</evidence>
<keyword evidence="9" id="KW-0067">ATP-binding</keyword>
<keyword evidence="4" id="KW-0597">Phosphoprotein</keyword>
<dbReference type="Proteomes" id="UP000314980">
    <property type="component" value="Unassembled WGS sequence"/>
</dbReference>
<feature type="active site" description="Tele-phosphohistidine intermediate" evidence="11">
    <location>
        <position position="282"/>
    </location>
</feature>